<evidence type="ECO:0000313" key="2">
    <source>
        <dbReference type="EMBL" id="QDU86119.1"/>
    </source>
</evidence>
<accession>A0A518D3U5</accession>
<sequence length="148" mass="15874" precursor="true">MTTPASHLSDRPSRNRIRGARVLGLCLALGLCAGASACVVTETVRPDHGDGRARSLEVAATFDVVASGTIVGQVQQYGDSSSPQKHYFAVMNRWGQELGLVDGLGRIWRHRPHESEPEAVGSGPLAEGVRRLLELADTPQLVAHRAED</sequence>
<evidence type="ECO:0000313" key="3">
    <source>
        <dbReference type="Proteomes" id="UP000319342"/>
    </source>
</evidence>
<dbReference type="AlphaFoldDB" id="A0A518D3U5"/>
<keyword evidence="3" id="KW-1185">Reference proteome</keyword>
<feature type="signal peptide" evidence="1">
    <location>
        <begin position="1"/>
        <end position="37"/>
    </location>
</feature>
<organism evidence="2 3">
    <name type="scientific">Rohdeia mirabilis</name>
    <dbReference type="NCBI Taxonomy" id="2528008"/>
    <lineage>
        <taxon>Bacteria</taxon>
        <taxon>Pseudomonadati</taxon>
        <taxon>Planctomycetota</taxon>
        <taxon>Planctomycetia</taxon>
        <taxon>Planctomycetia incertae sedis</taxon>
        <taxon>Rohdeia</taxon>
    </lineage>
</organism>
<proteinExistence type="predicted"/>
<feature type="chain" id="PRO_5021960486" evidence="1">
    <location>
        <begin position="38"/>
        <end position="148"/>
    </location>
</feature>
<name>A0A518D3U5_9BACT</name>
<keyword evidence="1" id="KW-0732">Signal</keyword>
<dbReference type="OrthoDB" id="291938at2"/>
<dbReference type="Proteomes" id="UP000319342">
    <property type="component" value="Chromosome"/>
</dbReference>
<evidence type="ECO:0000256" key="1">
    <source>
        <dbReference type="SAM" id="SignalP"/>
    </source>
</evidence>
<reference evidence="2 3" key="1">
    <citation type="submission" date="2019-02" db="EMBL/GenBank/DDBJ databases">
        <title>Deep-cultivation of Planctomycetes and their phenomic and genomic characterization uncovers novel biology.</title>
        <authorList>
            <person name="Wiegand S."/>
            <person name="Jogler M."/>
            <person name="Boedeker C."/>
            <person name="Pinto D."/>
            <person name="Vollmers J."/>
            <person name="Rivas-Marin E."/>
            <person name="Kohn T."/>
            <person name="Peeters S.H."/>
            <person name="Heuer A."/>
            <person name="Rast P."/>
            <person name="Oberbeckmann S."/>
            <person name="Bunk B."/>
            <person name="Jeske O."/>
            <person name="Meyerdierks A."/>
            <person name="Storesund J.E."/>
            <person name="Kallscheuer N."/>
            <person name="Luecker S."/>
            <person name="Lage O.M."/>
            <person name="Pohl T."/>
            <person name="Merkel B.J."/>
            <person name="Hornburger P."/>
            <person name="Mueller R.-W."/>
            <person name="Bruemmer F."/>
            <person name="Labrenz M."/>
            <person name="Spormann A.M."/>
            <person name="Op den Camp H."/>
            <person name="Overmann J."/>
            <person name="Amann R."/>
            <person name="Jetten M.S.M."/>
            <person name="Mascher T."/>
            <person name="Medema M.H."/>
            <person name="Devos D.P."/>
            <person name="Kaster A.-K."/>
            <person name="Ovreas L."/>
            <person name="Rohde M."/>
            <person name="Galperin M.Y."/>
            <person name="Jogler C."/>
        </authorList>
    </citation>
    <scope>NUCLEOTIDE SEQUENCE [LARGE SCALE GENOMIC DNA]</scope>
    <source>
        <strain evidence="2 3">Pla163</strain>
    </source>
</reference>
<dbReference type="RefSeq" id="WP_145190763.1">
    <property type="nucleotide sequence ID" value="NZ_CP036290.1"/>
</dbReference>
<gene>
    <name evidence="2" type="ORF">Pla163_32680</name>
</gene>
<protein>
    <submittedName>
        <fullName evidence="2">Uncharacterized protein</fullName>
    </submittedName>
</protein>
<dbReference type="EMBL" id="CP036290">
    <property type="protein sequence ID" value="QDU86119.1"/>
    <property type="molecule type" value="Genomic_DNA"/>
</dbReference>